<name>A0AAU8HX97_9FIRM</name>
<feature type="transmembrane region" description="Helical" evidence="1">
    <location>
        <begin position="6"/>
        <end position="36"/>
    </location>
</feature>
<keyword evidence="1" id="KW-0812">Transmembrane</keyword>
<reference evidence="3" key="2">
    <citation type="submission" date="2024-06" db="EMBL/GenBank/DDBJ databases">
        <authorList>
            <person name="Petrova K.O."/>
            <person name="Toshchakov S.V."/>
            <person name="Boltjanskaja Y.V."/>
            <person name="Kevbrin V.V."/>
        </authorList>
    </citation>
    <scope>NUCLEOTIDE SEQUENCE</scope>
    <source>
        <strain evidence="3">Z-710</strain>
    </source>
</reference>
<evidence type="ECO:0000259" key="2">
    <source>
        <dbReference type="PROSITE" id="PS50965"/>
    </source>
</evidence>
<keyword evidence="1" id="KW-1133">Transmembrane helix</keyword>
<organism evidence="3">
    <name type="scientific">Proteinivorax hydrogeniformans</name>
    <dbReference type="NCBI Taxonomy" id="1826727"/>
    <lineage>
        <taxon>Bacteria</taxon>
        <taxon>Bacillati</taxon>
        <taxon>Bacillota</taxon>
        <taxon>Clostridia</taxon>
        <taxon>Eubacteriales</taxon>
        <taxon>Proteinivoracaceae</taxon>
        <taxon>Proteinivorax</taxon>
    </lineage>
</organism>
<evidence type="ECO:0000256" key="1">
    <source>
        <dbReference type="SAM" id="Phobius"/>
    </source>
</evidence>
<dbReference type="PROSITE" id="PS50965">
    <property type="entry name" value="NERD"/>
    <property type="match status" value="1"/>
</dbReference>
<dbReference type="InterPro" id="IPR011528">
    <property type="entry name" value="NERD"/>
</dbReference>
<feature type="domain" description="NERD" evidence="2">
    <location>
        <begin position="46"/>
        <end position="166"/>
    </location>
</feature>
<protein>
    <submittedName>
        <fullName evidence="3">Nuclease-related domain-containing protein</fullName>
    </submittedName>
</protein>
<proteinExistence type="predicted"/>
<reference evidence="3" key="1">
    <citation type="journal article" date="2018" name="Antonie Van Leeuwenhoek">
        <title>Proteinivorax hydrogeniformans sp. nov., an anaerobic, haloalkaliphilic bacterium fermenting proteinaceous compounds with high hydrogen production.</title>
        <authorList>
            <person name="Boltyanskaya Y."/>
            <person name="Detkova E."/>
            <person name="Pimenov N."/>
            <person name="Kevbrin V."/>
        </authorList>
    </citation>
    <scope>NUCLEOTIDE SEQUENCE</scope>
    <source>
        <strain evidence="3">Z-710</strain>
    </source>
</reference>
<accession>A0AAU8HX97</accession>
<dbReference type="Pfam" id="PF08378">
    <property type="entry name" value="NERD"/>
    <property type="match status" value="1"/>
</dbReference>
<keyword evidence="1" id="KW-0472">Membrane</keyword>
<dbReference type="RefSeq" id="WP_353894593.1">
    <property type="nucleotide sequence ID" value="NZ_CP159485.1"/>
</dbReference>
<gene>
    <name evidence="3" type="ORF">PRVXH_002498</name>
</gene>
<dbReference type="AlphaFoldDB" id="A0AAU8HX97"/>
<dbReference type="EMBL" id="CP159485">
    <property type="protein sequence ID" value="XCI30048.1"/>
    <property type="molecule type" value="Genomic_DNA"/>
</dbReference>
<sequence length="222" mass="25442">MSFGGIITFIVLLILGFGFIQDFYVLSVIPIIFSVYQFNKGLFLNHGIRGEKVVLKKLKKLPNDYIVYNDITINNNGDKAQIDHLVIGPKGVFCIETKNMKGDISGREEDHNWVQRKTGKKGGVYFQKFFNPCKQNGRHVYKLKGYLNRNRLSHVWVQSVVVFIKKRSSKLDVDSNTPVLKDEDLLKFIHNYKNQHGRLPNKTIKDIEKAIDKNIGLMNSAA</sequence>
<evidence type="ECO:0000313" key="3">
    <source>
        <dbReference type="EMBL" id="XCI30048.1"/>
    </source>
</evidence>